<keyword evidence="2" id="KW-1185">Reference proteome</keyword>
<name>A0ABU2HAU4_9ACTN</name>
<sequence>MAIHADQVLRSHHILALIQGQALGQLTVPHAEWTAFLNAVRTQEL</sequence>
<protein>
    <submittedName>
        <fullName evidence="1">DUF397 domain-containing protein</fullName>
    </submittedName>
</protein>
<comment type="caution">
    <text evidence="1">The sequence shown here is derived from an EMBL/GenBank/DDBJ whole genome shotgun (WGS) entry which is preliminary data.</text>
</comment>
<accession>A0ABU2HAU4</accession>
<evidence type="ECO:0000313" key="1">
    <source>
        <dbReference type="EMBL" id="MDS1272438.1"/>
    </source>
</evidence>
<dbReference type="Proteomes" id="UP001250214">
    <property type="component" value="Unassembled WGS sequence"/>
</dbReference>
<proteinExistence type="predicted"/>
<reference evidence="2" key="1">
    <citation type="submission" date="2023-07" db="EMBL/GenBank/DDBJ databases">
        <title>Novel species in the genus Lipingzhangella isolated from Sambhar Salt Lake.</title>
        <authorList>
            <person name="Jiya N."/>
            <person name="Kajale S."/>
            <person name="Sharma A."/>
        </authorList>
    </citation>
    <scope>NUCLEOTIDE SEQUENCE [LARGE SCALE GENOMIC DNA]</scope>
    <source>
        <strain evidence="2">LS1_29</strain>
    </source>
</reference>
<dbReference type="EMBL" id="JAVLVT010000011">
    <property type="protein sequence ID" value="MDS1272438.1"/>
    <property type="molecule type" value="Genomic_DNA"/>
</dbReference>
<organism evidence="1 2">
    <name type="scientific">Lipingzhangella rawalii</name>
    <dbReference type="NCBI Taxonomy" id="2055835"/>
    <lineage>
        <taxon>Bacteria</taxon>
        <taxon>Bacillati</taxon>
        <taxon>Actinomycetota</taxon>
        <taxon>Actinomycetes</taxon>
        <taxon>Streptosporangiales</taxon>
        <taxon>Nocardiopsidaceae</taxon>
        <taxon>Lipingzhangella</taxon>
    </lineage>
</organism>
<gene>
    <name evidence="1" type="ORF">RIF23_19295</name>
</gene>
<evidence type="ECO:0000313" key="2">
    <source>
        <dbReference type="Proteomes" id="UP001250214"/>
    </source>
</evidence>